<dbReference type="Proteomes" id="UP000199421">
    <property type="component" value="Unassembled WGS sequence"/>
</dbReference>
<dbReference type="STRING" id="407022.SAMN05661044_04522"/>
<gene>
    <name evidence="3" type="ORF">SAMN05661044_04522</name>
</gene>
<dbReference type="EMBL" id="FOAF01000008">
    <property type="protein sequence ID" value="SEM19376.1"/>
    <property type="molecule type" value="Genomic_DNA"/>
</dbReference>
<sequence length="263" mass="30007">MKAFYITIFSVAILSACNQSGDKKKAVAVDTLNYVYKTYMLASSNVVDNDGKKDTSYYKAIYPSFDKKEINELVSKQFITNINPDTQYNSIEEEGKAFIANFDDFIKMDEYPRAWYSELNAKVIQNTKNYLALSIDLNNYTGGAHGNYSILYLNYNLSKNDTLSLNDIIPQAKYAQLTKVGEEIFRKQEGLTSNQSLSDSYFFEDNLFHLNTNFTLTSKGLLFLYNIYEIKPYAAGSTELLIPYQLIDSLMTDQGKLIQSQLK</sequence>
<evidence type="ECO:0000313" key="3">
    <source>
        <dbReference type="EMBL" id="SEM19376.1"/>
    </source>
</evidence>
<dbReference type="PROSITE" id="PS51257">
    <property type="entry name" value="PROKAR_LIPOPROTEIN"/>
    <property type="match status" value="1"/>
</dbReference>
<evidence type="ECO:0000259" key="1">
    <source>
        <dbReference type="Pfam" id="PF11738"/>
    </source>
</evidence>
<accession>A0A1H7WCS4</accession>
<dbReference type="InterPro" id="IPR021729">
    <property type="entry name" value="DUF3298"/>
</dbReference>
<feature type="domain" description="DUF3298" evidence="1">
    <location>
        <begin position="167"/>
        <end position="245"/>
    </location>
</feature>
<evidence type="ECO:0000259" key="2">
    <source>
        <dbReference type="Pfam" id="PF13739"/>
    </source>
</evidence>
<feature type="domain" description="Deacetylase PdaC" evidence="2">
    <location>
        <begin position="52"/>
        <end position="148"/>
    </location>
</feature>
<evidence type="ECO:0008006" key="5">
    <source>
        <dbReference type="Google" id="ProtNLM"/>
    </source>
</evidence>
<organism evidence="3 4">
    <name type="scientific">Olivibacter domesticus</name>
    <name type="common">Pseudosphingobacterium domesticum</name>
    <dbReference type="NCBI Taxonomy" id="407022"/>
    <lineage>
        <taxon>Bacteria</taxon>
        <taxon>Pseudomonadati</taxon>
        <taxon>Bacteroidota</taxon>
        <taxon>Sphingobacteriia</taxon>
        <taxon>Sphingobacteriales</taxon>
        <taxon>Sphingobacteriaceae</taxon>
        <taxon>Olivibacter</taxon>
    </lineage>
</organism>
<proteinExistence type="predicted"/>
<dbReference type="Pfam" id="PF13739">
    <property type="entry name" value="PdaC"/>
    <property type="match status" value="1"/>
</dbReference>
<keyword evidence="4" id="KW-1185">Reference proteome</keyword>
<evidence type="ECO:0000313" key="4">
    <source>
        <dbReference type="Proteomes" id="UP000199421"/>
    </source>
</evidence>
<dbReference type="OrthoDB" id="594879at2"/>
<dbReference type="AlphaFoldDB" id="A0A1H7WCS4"/>
<dbReference type="RefSeq" id="WP_093329276.1">
    <property type="nucleotide sequence ID" value="NZ_FOAF01000008.1"/>
</dbReference>
<name>A0A1H7WCS4_OLID1</name>
<dbReference type="InterPro" id="IPR025303">
    <property type="entry name" value="PdaC"/>
</dbReference>
<reference evidence="4" key="1">
    <citation type="submission" date="2016-10" db="EMBL/GenBank/DDBJ databases">
        <authorList>
            <person name="Varghese N."/>
            <person name="Submissions S."/>
        </authorList>
    </citation>
    <scope>NUCLEOTIDE SEQUENCE [LARGE SCALE GENOMIC DNA]</scope>
    <source>
        <strain evidence="4">DSM 18733</strain>
    </source>
</reference>
<dbReference type="Gene3D" id="3.90.640.20">
    <property type="entry name" value="Heat-shock cognate protein, ATPase"/>
    <property type="match status" value="1"/>
</dbReference>
<dbReference type="Pfam" id="PF11738">
    <property type="entry name" value="DUF3298"/>
    <property type="match status" value="1"/>
</dbReference>
<protein>
    <recommendedName>
        <fullName evidence="5">DUF3298 domain-containing protein</fullName>
    </recommendedName>
</protein>
<dbReference type="Gene3D" id="3.30.565.40">
    <property type="entry name" value="Fervidobacterium nodosum Rt17-B1 like"/>
    <property type="match status" value="1"/>
</dbReference>
<dbReference type="InterPro" id="IPR037126">
    <property type="entry name" value="PdaC/RsiV-like_sf"/>
</dbReference>